<protein>
    <submittedName>
        <fullName evidence="1">Uncharacterized protein</fullName>
    </submittedName>
</protein>
<proteinExistence type="predicted"/>
<sequence>MAFTSLKRSSVSRKEALVRYAREQLFGYQSGMPGEKEFLKPLKGRDAVSWYWPSKYMLADFNLSSYLYFQADRMCKKPSENPFKKVDTLFSTVNKHRKMIETFLKSVTAEAIADCPTLIDLQSVLELSKTPQKTLYGTHTSDNSTNVDNETMNYYECSKNLAVRRRYIDNMYYRRRLSYLELIKKKTFKQHKVKEHYLTHPDDKIVWPDNKGVVHRKWPSPY</sequence>
<dbReference type="OrthoDB" id="329761at2759"/>
<dbReference type="VEuPathDB" id="PiroplasmaDB:BMR1_02g01610"/>
<dbReference type="AlphaFoldDB" id="I7J651"/>
<accession>I7J651</accession>
<dbReference type="OMA" id="CINLIIE"/>
<evidence type="ECO:0000313" key="1">
    <source>
        <dbReference type="EMBL" id="CCF73482.1"/>
    </source>
</evidence>
<dbReference type="GeneID" id="24424108"/>
<keyword evidence="2" id="KW-1185">Reference proteome</keyword>
<reference evidence="1 2" key="2">
    <citation type="journal article" date="2013" name="PLoS ONE">
        <title>Whole genome mapping and re-organization of the nuclear and mitochondrial genomes of Babesia microti isolates.</title>
        <authorList>
            <person name="Cornillot E."/>
            <person name="Dassouli A."/>
            <person name="Garg A."/>
            <person name="Pachikara N."/>
            <person name="Randazzo S."/>
            <person name="Depoix D."/>
            <person name="Carcy B."/>
            <person name="Delbecq S."/>
            <person name="Frutos R."/>
            <person name="Silva J.C."/>
            <person name="Sutton R."/>
            <person name="Krause P.J."/>
            <person name="Mamoun C.B."/>
        </authorList>
    </citation>
    <scope>NUCLEOTIDE SEQUENCE [LARGE SCALE GENOMIC DNA]</scope>
    <source>
        <strain evidence="1 2">RI</strain>
    </source>
</reference>
<dbReference type="KEGG" id="bmic:BMR1_02g01610"/>
<dbReference type="RefSeq" id="XP_012648091.1">
    <property type="nucleotide sequence ID" value="XM_012792637.1"/>
</dbReference>
<dbReference type="EMBL" id="FO082872">
    <property type="protein sequence ID" value="CCF73482.1"/>
    <property type="molecule type" value="Genomic_DNA"/>
</dbReference>
<dbReference type="Proteomes" id="UP000002899">
    <property type="component" value="Chromosome II"/>
</dbReference>
<reference evidence="1 2" key="1">
    <citation type="journal article" date="2012" name="Nucleic Acids Res.">
        <title>Sequencing of the smallest Apicomplexan genome from the human pathogen Babesia microti.</title>
        <authorList>
            <person name="Cornillot E."/>
            <person name="Hadj-Kaddour K."/>
            <person name="Dassouli A."/>
            <person name="Noel B."/>
            <person name="Ranwez V."/>
            <person name="Vacherie B."/>
            <person name="Augagneur Y."/>
            <person name="Bres V."/>
            <person name="Duclos A."/>
            <person name="Randazzo S."/>
            <person name="Carcy B."/>
            <person name="Debierre-Grockiego F."/>
            <person name="Delbecq S."/>
            <person name="Moubri-Menage K."/>
            <person name="Shams-Eldin H."/>
            <person name="Usmani-Brown S."/>
            <person name="Bringaud F."/>
            <person name="Wincker P."/>
            <person name="Vivares C.P."/>
            <person name="Schwarz R.T."/>
            <person name="Schetters T.P."/>
            <person name="Krause P.J."/>
            <person name="Gorenflot A."/>
            <person name="Berry V."/>
            <person name="Barbe V."/>
            <person name="Ben Mamoun C."/>
        </authorList>
    </citation>
    <scope>NUCLEOTIDE SEQUENCE [LARGE SCALE GENOMIC DNA]</scope>
    <source>
        <strain evidence="1 2">RI</strain>
    </source>
</reference>
<name>I7J651_BABMR</name>
<reference evidence="1 2" key="3">
    <citation type="journal article" date="2016" name="Sci. Rep.">
        <title>Genome-wide diversity and gene expression profiling of Babesia microti isolates identify polymorphic genes that mediate host-pathogen interactions.</title>
        <authorList>
            <person name="Silva J.C."/>
            <person name="Cornillot E."/>
            <person name="McCracken C."/>
            <person name="Usmani-Brown S."/>
            <person name="Dwivedi A."/>
            <person name="Ifeonu O.O."/>
            <person name="Crabtree J."/>
            <person name="Gotia H.T."/>
            <person name="Virji A.Z."/>
            <person name="Reynes C."/>
            <person name="Colinge J."/>
            <person name="Kumar V."/>
            <person name="Lawres L."/>
            <person name="Pazzi J.E."/>
            <person name="Pablo J.V."/>
            <person name="Hung C."/>
            <person name="Brancato J."/>
            <person name="Kumari P."/>
            <person name="Orvis J."/>
            <person name="Tretina K."/>
            <person name="Chibucos M."/>
            <person name="Ott S."/>
            <person name="Sadzewicz L."/>
            <person name="Sengamalay N."/>
            <person name="Shetty A.C."/>
            <person name="Su Q."/>
            <person name="Tallon L."/>
            <person name="Fraser C.M."/>
            <person name="Frutos R."/>
            <person name="Molina D.M."/>
            <person name="Krause P.J."/>
            <person name="Ben Mamoun C."/>
        </authorList>
    </citation>
    <scope>NUCLEOTIDE SEQUENCE [LARGE SCALE GENOMIC DNA]</scope>
    <source>
        <strain evidence="1 2">RI</strain>
    </source>
</reference>
<organism evidence="1 2">
    <name type="scientific">Babesia microti (strain RI)</name>
    <dbReference type="NCBI Taxonomy" id="1133968"/>
    <lineage>
        <taxon>Eukaryota</taxon>
        <taxon>Sar</taxon>
        <taxon>Alveolata</taxon>
        <taxon>Apicomplexa</taxon>
        <taxon>Aconoidasida</taxon>
        <taxon>Piroplasmida</taxon>
        <taxon>Babesiidae</taxon>
        <taxon>Babesia</taxon>
    </lineage>
</organism>
<evidence type="ECO:0000313" key="2">
    <source>
        <dbReference type="Proteomes" id="UP000002899"/>
    </source>
</evidence>